<dbReference type="Proteomes" id="UP000031524">
    <property type="component" value="Chromosome"/>
</dbReference>
<reference evidence="1 2" key="1">
    <citation type="submission" date="2013-04" db="EMBL/GenBank/DDBJ databases">
        <title>Complete genome sequence of Corynebacterium humireducens DSM 45392(T), isolated from a wastewater-fed microbial fuel cell.</title>
        <authorList>
            <person name="Ruckert C."/>
            <person name="Albersmeier A."/>
            <person name="Kalinowski J."/>
        </authorList>
    </citation>
    <scope>NUCLEOTIDE SEQUENCE [LARGE SCALE GENOMIC DNA]</scope>
    <source>
        <strain evidence="2">MFC-5</strain>
    </source>
</reference>
<protein>
    <submittedName>
        <fullName evidence="1">Anti-sigma factor</fullName>
    </submittedName>
</protein>
<dbReference type="OrthoDB" id="4410600at2"/>
<proteinExistence type="predicted"/>
<sequence length="88" mass="9995">MKEPCIGRCEEIQAQLCTLFDPSTTPEQAREILAVIAECPHCHGRLRSEREIRALLQKCCNAEAAAPATLRQRISMQIREVRVTRYQG</sequence>
<keyword evidence="2" id="KW-1185">Reference proteome</keyword>
<gene>
    <name evidence="1" type="ORF">B842_02885</name>
</gene>
<dbReference type="RefSeq" id="WP_040085104.1">
    <property type="nucleotide sequence ID" value="NZ_BCSU01000016.1"/>
</dbReference>
<dbReference type="STRING" id="1223515.B842_02885"/>
<evidence type="ECO:0000313" key="1">
    <source>
        <dbReference type="EMBL" id="AJE32430.1"/>
    </source>
</evidence>
<accession>A0A0B5D0X9</accession>
<organism evidence="1 2">
    <name type="scientific">Corynebacterium humireducens NBRC 106098 = DSM 45392</name>
    <dbReference type="NCBI Taxonomy" id="1223515"/>
    <lineage>
        <taxon>Bacteria</taxon>
        <taxon>Bacillati</taxon>
        <taxon>Actinomycetota</taxon>
        <taxon>Actinomycetes</taxon>
        <taxon>Mycobacteriales</taxon>
        <taxon>Corynebacteriaceae</taxon>
        <taxon>Corynebacterium</taxon>
    </lineage>
</organism>
<dbReference type="HOGENOM" id="CLU_155928_4_0_11"/>
<dbReference type="AlphaFoldDB" id="A0A0B5D0X9"/>
<dbReference type="KEGG" id="chm:B842_02885"/>
<name>A0A0B5D0X9_9CORY</name>
<evidence type="ECO:0000313" key="2">
    <source>
        <dbReference type="Proteomes" id="UP000031524"/>
    </source>
</evidence>
<dbReference type="EMBL" id="CP005286">
    <property type="protein sequence ID" value="AJE32430.1"/>
    <property type="molecule type" value="Genomic_DNA"/>
</dbReference>